<evidence type="ECO:0008006" key="3">
    <source>
        <dbReference type="Google" id="ProtNLM"/>
    </source>
</evidence>
<name>A0A9P5VQA4_9FUNG</name>
<dbReference type="SUPFAM" id="SSF52540">
    <property type="entry name" value="P-loop containing nucleoside triphosphate hydrolases"/>
    <property type="match status" value="1"/>
</dbReference>
<evidence type="ECO:0000313" key="1">
    <source>
        <dbReference type="EMBL" id="KAF9336612.1"/>
    </source>
</evidence>
<dbReference type="AlphaFoldDB" id="A0A9P5VQA4"/>
<dbReference type="InterPro" id="IPR027417">
    <property type="entry name" value="P-loop_NTPase"/>
</dbReference>
<dbReference type="EMBL" id="JAAAUY010000053">
    <property type="protein sequence ID" value="KAF9336612.1"/>
    <property type="molecule type" value="Genomic_DNA"/>
</dbReference>
<evidence type="ECO:0000313" key="2">
    <source>
        <dbReference type="Proteomes" id="UP000696485"/>
    </source>
</evidence>
<accession>A0A9P5VQA4</accession>
<dbReference type="Proteomes" id="UP000696485">
    <property type="component" value="Unassembled WGS sequence"/>
</dbReference>
<organism evidence="1 2">
    <name type="scientific">Podila minutissima</name>
    <dbReference type="NCBI Taxonomy" id="64525"/>
    <lineage>
        <taxon>Eukaryota</taxon>
        <taxon>Fungi</taxon>
        <taxon>Fungi incertae sedis</taxon>
        <taxon>Mucoromycota</taxon>
        <taxon>Mortierellomycotina</taxon>
        <taxon>Mortierellomycetes</taxon>
        <taxon>Mortierellales</taxon>
        <taxon>Mortierellaceae</taxon>
        <taxon>Podila</taxon>
    </lineage>
</organism>
<sequence length="519" mass="58109">MKGVGKINYKEYIKLSDKYDCKDLRNMHKGLITRKGEPLLKKYTHANCGHYLHPNENRQLALANRTRSLSRIFQGSVSGDLEPYPSFTVSLTEKRLPFIQCLMQNTLRDILQLAVSNPPMLMNTSNTNLEWINHIGHPSNLAGLQCEMFLARIYGEWRLQANLLGCSPSAPTSSLGQNTNMLLVGDTQSGKTSPAKIVKLETEPGLTIDGEPIPQGSVKAADATPDATTKHKISVLVLGKTQSGKSCLIQNFKQYADPTYTINQSLLGNGNISRTEFTEDFFFCSDLPAYEVVEIATGTVLDLQNLGQNEGEFLDMLKGREDKYVLRKMHQDLNVPSDLIEFRLLDTPGLNDTGRRSVAIAADVLKEITETRSFDLIVVTVSAQSPLTLEYRLELEYYAQVLQGLHSKVVFLYTHVDYANCHHSNIDHQSIMSKRHSAFSKIFQGLTEDVELFKHFTIDLLASKRPVVQCLIWNTLRDILQLAVANPPAALDAVNLEWIQAIAHPDKANRACREKFSAM</sequence>
<dbReference type="Gene3D" id="3.40.50.300">
    <property type="entry name" value="P-loop containing nucleotide triphosphate hydrolases"/>
    <property type="match status" value="1"/>
</dbReference>
<keyword evidence="2" id="KW-1185">Reference proteome</keyword>
<protein>
    <recommendedName>
        <fullName evidence="3">G domain-containing protein</fullName>
    </recommendedName>
</protein>
<reference evidence="1" key="1">
    <citation type="journal article" date="2020" name="Fungal Divers.">
        <title>Resolving the Mortierellaceae phylogeny through synthesis of multi-gene phylogenetics and phylogenomics.</title>
        <authorList>
            <person name="Vandepol N."/>
            <person name="Liber J."/>
            <person name="Desiro A."/>
            <person name="Na H."/>
            <person name="Kennedy M."/>
            <person name="Barry K."/>
            <person name="Grigoriev I.V."/>
            <person name="Miller A.N."/>
            <person name="O'Donnell K."/>
            <person name="Stajich J.E."/>
            <person name="Bonito G."/>
        </authorList>
    </citation>
    <scope>NUCLEOTIDE SEQUENCE</scope>
    <source>
        <strain evidence="1">NVP1</strain>
    </source>
</reference>
<comment type="caution">
    <text evidence="1">The sequence shown here is derived from an EMBL/GenBank/DDBJ whole genome shotgun (WGS) entry which is preliminary data.</text>
</comment>
<gene>
    <name evidence="1" type="ORF">BG006_008076</name>
</gene>
<proteinExistence type="predicted"/>